<comment type="caution">
    <text evidence="1">The sequence shown here is derived from an EMBL/GenBank/DDBJ whole genome shotgun (WGS) entry which is preliminary data.</text>
</comment>
<gene>
    <name evidence="1" type="ORF">KOR42_55130</name>
</gene>
<dbReference type="AlphaFoldDB" id="A0A5C5UU10"/>
<dbReference type="EMBL" id="SIHI01000120">
    <property type="protein sequence ID" value="TWT29558.1"/>
    <property type="molecule type" value="Genomic_DNA"/>
</dbReference>
<evidence type="ECO:0000313" key="1">
    <source>
        <dbReference type="EMBL" id="TWT29558.1"/>
    </source>
</evidence>
<reference evidence="1 2" key="1">
    <citation type="submission" date="2019-02" db="EMBL/GenBank/DDBJ databases">
        <title>Deep-cultivation of Planctomycetes and their phenomic and genomic characterization uncovers novel biology.</title>
        <authorList>
            <person name="Wiegand S."/>
            <person name="Jogler M."/>
            <person name="Boedeker C."/>
            <person name="Pinto D."/>
            <person name="Vollmers J."/>
            <person name="Rivas-Marin E."/>
            <person name="Kohn T."/>
            <person name="Peeters S.H."/>
            <person name="Heuer A."/>
            <person name="Rast P."/>
            <person name="Oberbeckmann S."/>
            <person name="Bunk B."/>
            <person name="Jeske O."/>
            <person name="Meyerdierks A."/>
            <person name="Storesund J.E."/>
            <person name="Kallscheuer N."/>
            <person name="Luecker S."/>
            <person name="Lage O.M."/>
            <person name="Pohl T."/>
            <person name="Merkel B.J."/>
            <person name="Hornburger P."/>
            <person name="Mueller R.-W."/>
            <person name="Bruemmer F."/>
            <person name="Labrenz M."/>
            <person name="Spormann A.M."/>
            <person name="Op Den Camp H."/>
            <person name="Overmann J."/>
            <person name="Amann R."/>
            <person name="Jetten M.S.M."/>
            <person name="Mascher T."/>
            <person name="Medema M.H."/>
            <person name="Devos D.P."/>
            <person name="Kaster A.-K."/>
            <person name="Ovreas L."/>
            <person name="Rohde M."/>
            <person name="Galperin M.Y."/>
            <person name="Jogler C."/>
        </authorList>
    </citation>
    <scope>NUCLEOTIDE SEQUENCE [LARGE SCALE GENOMIC DNA]</scope>
    <source>
        <strain evidence="1 2">KOR42</strain>
    </source>
</reference>
<sequence>MHDTPGNTIETILSFFNSKFWRRNAVEFTERVDERLKKSLADIELIAKALPTAFRDAIHRESIATISKDIAELLDLRPQYVYAIVAAMQSRRNTPSARLLPNDNGSWAVRSTIIELLRSEGFQQGLNYRDVIVEGESPSISVIDIHCLNVALKISDALLVTFSELRLNFISNCSTKIRSGSMLPGHARINTVADFLRYLGLPSLRRSRMLPLFRSSNLTTVNAFVSHGQSRFGKSPLRPCFFQIVNLQLWKSDRSGLSP</sequence>
<proteinExistence type="predicted"/>
<protein>
    <submittedName>
        <fullName evidence="1">Uncharacterized protein</fullName>
    </submittedName>
</protein>
<name>A0A5C5UU10_9PLAN</name>
<accession>A0A5C5UU10</accession>
<dbReference type="Proteomes" id="UP000317243">
    <property type="component" value="Unassembled WGS sequence"/>
</dbReference>
<organism evidence="1 2">
    <name type="scientific">Thalassoglobus neptunius</name>
    <dbReference type="NCBI Taxonomy" id="1938619"/>
    <lineage>
        <taxon>Bacteria</taxon>
        <taxon>Pseudomonadati</taxon>
        <taxon>Planctomycetota</taxon>
        <taxon>Planctomycetia</taxon>
        <taxon>Planctomycetales</taxon>
        <taxon>Planctomycetaceae</taxon>
        <taxon>Thalassoglobus</taxon>
    </lineage>
</organism>
<evidence type="ECO:0000313" key="2">
    <source>
        <dbReference type="Proteomes" id="UP000317243"/>
    </source>
</evidence>
<keyword evidence="2" id="KW-1185">Reference proteome</keyword>